<keyword evidence="5" id="KW-0966">Cell projection</keyword>
<dbReference type="OrthoDB" id="10258787at2759"/>
<dbReference type="PANTHER" id="PTHR15722">
    <property type="entry name" value="IFT140/172-RELATED"/>
    <property type="match status" value="1"/>
</dbReference>
<evidence type="ECO:0000259" key="6">
    <source>
        <dbReference type="Pfam" id="PF24762"/>
    </source>
</evidence>
<keyword evidence="2" id="KW-0853">WD repeat</keyword>
<dbReference type="InterPro" id="IPR056168">
    <property type="entry name" value="TPR_IF140/IFT172/WDR19"/>
</dbReference>
<dbReference type="GO" id="GO:0036064">
    <property type="term" value="C:ciliary basal body"/>
    <property type="evidence" value="ECO:0007669"/>
    <property type="project" value="TreeGrafter"/>
</dbReference>
<dbReference type="GO" id="GO:0030991">
    <property type="term" value="C:intraciliary transport particle A"/>
    <property type="evidence" value="ECO:0007669"/>
    <property type="project" value="TreeGrafter"/>
</dbReference>
<proteinExistence type="predicted"/>
<dbReference type="GO" id="GO:0005930">
    <property type="term" value="C:axoneme"/>
    <property type="evidence" value="ECO:0007669"/>
    <property type="project" value="TreeGrafter"/>
</dbReference>
<keyword evidence="3" id="KW-0677">Repeat</keyword>
<dbReference type="InterPro" id="IPR011990">
    <property type="entry name" value="TPR-like_helical_dom_sf"/>
</dbReference>
<dbReference type="Gene3D" id="1.25.40.470">
    <property type="match status" value="1"/>
</dbReference>
<protein>
    <submittedName>
        <fullName evidence="9">TPR_REGION domain-containing protein</fullName>
    </submittedName>
</protein>
<evidence type="ECO:0000313" key="8">
    <source>
        <dbReference type="Proteomes" id="UP000271098"/>
    </source>
</evidence>
<organism evidence="9">
    <name type="scientific">Gongylonema pulchrum</name>
    <dbReference type="NCBI Taxonomy" id="637853"/>
    <lineage>
        <taxon>Eukaryota</taxon>
        <taxon>Metazoa</taxon>
        <taxon>Ecdysozoa</taxon>
        <taxon>Nematoda</taxon>
        <taxon>Chromadorea</taxon>
        <taxon>Rhabditida</taxon>
        <taxon>Spirurina</taxon>
        <taxon>Spiruromorpha</taxon>
        <taxon>Spiruroidea</taxon>
        <taxon>Gongylonematidae</taxon>
        <taxon>Gongylonema</taxon>
    </lineage>
</organism>
<comment type="subcellular location">
    <subcellularLocation>
        <location evidence="1">Cell projection</location>
        <location evidence="1">Cilium</location>
    </subcellularLocation>
</comment>
<dbReference type="PANTHER" id="PTHR15722:SF7">
    <property type="entry name" value="INTRAFLAGELLAR TRANSPORT PROTEIN 140 HOMOLOG"/>
    <property type="match status" value="1"/>
</dbReference>
<evidence type="ECO:0000256" key="2">
    <source>
        <dbReference type="ARBA" id="ARBA00022574"/>
    </source>
</evidence>
<feature type="domain" description="IF140/IFT172/WDR19 TPR" evidence="6">
    <location>
        <begin position="1"/>
        <end position="131"/>
    </location>
</feature>
<evidence type="ECO:0000313" key="7">
    <source>
        <dbReference type="EMBL" id="VDN23521.1"/>
    </source>
</evidence>
<evidence type="ECO:0000256" key="1">
    <source>
        <dbReference type="ARBA" id="ARBA00004138"/>
    </source>
</evidence>
<gene>
    <name evidence="7" type="ORF">GPUH_LOCUS14077</name>
</gene>
<name>A0A183DZD5_9BILA</name>
<dbReference type="WBParaSite" id="GPUH_0001409101-mRNA-1">
    <property type="protein sequence ID" value="GPUH_0001409101-mRNA-1"/>
    <property type="gene ID" value="GPUH_0001409101"/>
</dbReference>
<dbReference type="GO" id="GO:0035721">
    <property type="term" value="P:intraciliary retrograde transport"/>
    <property type="evidence" value="ECO:0007669"/>
    <property type="project" value="TreeGrafter"/>
</dbReference>
<evidence type="ECO:0000256" key="4">
    <source>
        <dbReference type="ARBA" id="ARBA00023069"/>
    </source>
</evidence>
<reference evidence="7 8" key="2">
    <citation type="submission" date="2018-11" db="EMBL/GenBank/DDBJ databases">
        <authorList>
            <consortium name="Pathogen Informatics"/>
        </authorList>
    </citation>
    <scope>NUCLEOTIDE SEQUENCE [LARGE SCALE GENOMIC DNA]</scope>
</reference>
<sequence>MESKGELRAARLYYQYAKDYLSVVRLLCYTEAIDEAVEIANSSGDKAACYHLGQYFEAHGDPHAAVTFFTKARACSNALRLAKEYNMKDKIANLALMAGGNELVEAARYYESVPGQADKAVMLYHKASSLTCCRLKALKKLAPMSFHDAKNERLWFKTNTKLGKLYFDQKEFTKLDRIIKQLRNSCKVSPYKSMCCAIE</sequence>
<keyword evidence="4" id="KW-0969">Cilium</keyword>
<dbReference type="SUPFAM" id="SSF48452">
    <property type="entry name" value="TPR-like"/>
    <property type="match status" value="1"/>
</dbReference>
<accession>A0A183DZD5</accession>
<dbReference type="Proteomes" id="UP000271098">
    <property type="component" value="Unassembled WGS sequence"/>
</dbReference>
<evidence type="ECO:0000256" key="5">
    <source>
        <dbReference type="ARBA" id="ARBA00023273"/>
    </source>
</evidence>
<dbReference type="EMBL" id="UYRT01080861">
    <property type="protein sequence ID" value="VDN23521.1"/>
    <property type="molecule type" value="Genomic_DNA"/>
</dbReference>
<keyword evidence="8" id="KW-1185">Reference proteome</keyword>
<dbReference type="AlphaFoldDB" id="A0A183DZD5"/>
<evidence type="ECO:0000256" key="3">
    <source>
        <dbReference type="ARBA" id="ARBA00022737"/>
    </source>
</evidence>
<evidence type="ECO:0000313" key="9">
    <source>
        <dbReference type="WBParaSite" id="GPUH_0001409101-mRNA-1"/>
    </source>
</evidence>
<dbReference type="Pfam" id="PF24762">
    <property type="entry name" value="TPR_IF140-IFT172"/>
    <property type="match status" value="1"/>
</dbReference>
<reference evidence="9" key="1">
    <citation type="submission" date="2016-06" db="UniProtKB">
        <authorList>
            <consortium name="WormBaseParasite"/>
        </authorList>
    </citation>
    <scope>IDENTIFICATION</scope>
</reference>